<dbReference type="Gene3D" id="3.60.130.10">
    <property type="entry name" value="Clavaminate synthase-like"/>
    <property type="match status" value="1"/>
</dbReference>
<evidence type="ECO:0000256" key="5">
    <source>
        <dbReference type="ARBA" id="ARBA00023002"/>
    </source>
</evidence>
<comment type="similarity">
    <text evidence="2">Belongs to the gamma-BBH/TMLD family.</text>
</comment>
<evidence type="ECO:0000313" key="10">
    <source>
        <dbReference type="Proteomes" id="UP000054408"/>
    </source>
</evidence>
<evidence type="ECO:0000313" key="9">
    <source>
        <dbReference type="EMBL" id="KNC51414.1"/>
    </source>
</evidence>
<dbReference type="RefSeq" id="XP_013756081.1">
    <property type="nucleotide sequence ID" value="XM_013900627.1"/>
</dbReference>
<dbReference type="Proteomes" id="UP000054408">
    <property type="component" value="Unassembled WGS sequence"/>
</dbReference>
<organism evidence="9 10">
    <name type="scientific">Thecamonas trahens ATCC 50062</name>
    <dbReference type="NCBI Taxonomy" id="461836"/>
    <lineage>
        <taxon>Eukaryota</taxon>
        <taxon>Apusozoa</taxon>
        <taxon>Apusomonadida</taxon>
        <taxon>Apusomonadidae</taxon>
        <taxon>Thecamonas</taxon>
    </lineage>
</organism>
<evidence type="ECO:0000259" key="8">
    <source>
        <dbReference type="Pfam" id="PF06155"/>
    </source>
</evidence>
<feature type="domain" description="TauD/TfdA-like" evidence="7">
    <location>
        <begin position="173"/>
        <end position="425"/>
    </location>
</feature>
<dbReference type="AlphaFoldDB" id="A0A0L0DGF5"/>
<dbReference type="STRING" id="461836.A0A0L0DGF5"/>
<dbReference type="InterPro" id="IPR003819">
    <property type="entry name" value="TauD/TfdA-like"/>
</dbReference>
<dbReference type="OrthoDB" id="406634at2759"/>
<dbReference type="eggNOG" id="KOG3888">
    <property type="taxonomic scope" value="Eukaryota"/>
</dbReference>
<evidence type="ECO:0000256" key="6">
    <source>
        <dbReference type="ARBA" id="ARBA00023004"/>
    </source>
</evidence>
<comment type="cofactor">
    <cofactor evidence="1">
        <name>Fe(2+)</name>
        <dbReference type="ChEBI" id="CHEBI:29033"/>
    </cofactor>
</comment>
<evidence type="ECO:0000256" key="2">
    <source>
        <dbReference type="ARBA" id="ARBA00008654"/>
    </source>
</evidence>
<dbReference type="EMBL" id="GL349467">
    <property type="protein sequence ID" value="KNC51414.1"/>
    <property type="molecule type" value="Genomic_DNA"/>
</dbReference>
<dbReference type="InterPro" id="IPR010376">
    <property type="entry name" value="GBBH-like_N"/>
</dbReference>
<feature type="domain" description="Gamma-butyrobetaine hydroxylase-like N-terminal" evidence="8">
    <location>
        <begin position="29"/>
        <end position="93"/>
    </location>
</feature>
<dbReference type="Gene3D" id="3.30.2020.30">
    <property type="match status" value="1"/>
</dbReference>
<keyword evidence="10" id="KW-1185">Reference proteome</keyword>
<dbReference type="SUPFAM" id="SSF51197">
    <property type="entry name" value="Clavaminate synthase-like"/>
    <property type="match status" value="1"/>
</dbReference>
<sequence length="448" mass="48986">MLARVTQSVRAAAWARALSVAVAEAVPGERKVAVEFDDGFAAQYDYAWLRDNCMCDACMDAASGQKNMCAYDYNAPALEVTNVRPGAALEVAWAPTPLPPWLGGRSNAALASSYPPMGMVVDEASPDGWSIAAHTSRLDAEWLYEHAYAPPPPPAVCHEPPTTTWNAADLAAAGGVVELDYASYLDSDDVLYDALSSLSDRGLIMLKNVPAERGPVEAVAQRIAYIKETMYGRLFDVESTPEAANVANTSISLAPHMDLCYYESPPGLQLLHAITTEATGGVSGFVDGFRVLEDLRAAAPDAVELLSSVPLTFHYRRDGQFMRFRRPLIEAASHNEPVAFNWSPQFEGPPRLDLRTASAKPDFELNADAFYSAYGLFAAMVRDPAYLYEFRMESGDMVVFLNRRVLHARTEFDAASGPRLLQGTYVNMDDFRSKLRAMKLARTTLGES</sequence>
<evidence type="ECO:0000256" key="1">
    <source>
        <dbReference type="ARBA" id="ARBA00001954"/>
    </source>
</evidence>
<evidence type="ECO:0000259" key="7">
    <source>
        <dbReference type="Pfam" id="PF02668"/>
    </source>
</evidence>
<dbReference type="InterPro" id="IPR038492">
    <property type="entry name" value="GBBH-like_N_sf"/>
</dbReference>
<dbReference type="Pfam" id="PF06155">
    <property type="entry name" value="GBBH-like_N"/>
    <property type="match status" value="1"/>
</dbReference>
<evidence type="ECO:0000256" key="4">
    <source>
        <dbReference type="ARBA" id="ARBA00022964"/>
    </source>
</evidence>
<keyword evidence="3" id="KW-0479">Metal-binding</keyword>
<reference evidence="9 10" key="1">
    <citation type="submission" date="2010-05" db="EMBL/GenBank/DDBJ databases">
        <title>The Genome Sequence of Thecamonas trahens ATCC 50062.</title>
        <authorList>
            <consortium name="The Broad Institute Genome Sequencing Platform"/>
            <person name="Russ C."/>
            <person name="Cuomo C."/>
            <person name="Shea T."/>
            <person name="Young S.K."/>
            <person name="Zeng Q."/>
            <person name="Koehrsen M."/>
            <person name="Haas B."/>
            <person name="Borodovsky M."/>
            <person name="Guigo R."/>
            <person name="Alvarado L."/>
            <person name="Berlin A."/>
            <person name="Bochicchio J."/>
            <person name="Borenstein D."/>
            <person name="Chapman S."/>
            <person name="Chen Z."/>
            <person name="Freedman E."/>
            <person name="Gellesch M."/>
            <person name="Goldberg J."/>
            <person name="Griggs A."/>
            <person name="Gujja S."/>
            <person name="Heilman E."/>
            <person name="Heiman D."/>
            <person name="Hepburn T."/>
            <person name="Howarth C."/>
            <person name="Jen D."/>
            <person name="Larson L."/>
            <person name="Mehta T."/>
            <person name="Park D."/>
            <person name="Pearson M."/>
            <person name="Roberts A."/>
            <person name="Saif S."/>
            <person name="Shenoy N."/>
            <person name="Sisk P."/>
            <person name="Stolte C."/>
            <person name="Sykes S."/>
            <person name="Thomson T."/>
            <person name="Walk T."/>
            <person name="White J."/>
            <person name="Yandava C."/>
            <person name="Burger G."/>
            <person name="Gray M.W."/>
            <person name="Holland P.W.H."/>
            <person name="King N."/>
            <person name="Lang F.B.F."/>
            <person name="Roger A.J."/>
            <person name="Ruiz-Trillo I."/>
            <person name="Lander E."/>
            <person name="Nusbaum C."/>
        </authorList>
    </citation>
    <scope>NUCLEOTIDE SEQUENCE [LARGE SCALE GENOMIC DNA]</scope>
    <source>
        <strain evidence="9 10">ATCC 50062</strain>
    </source>
</reference>
<gene>
    <name evidence="9" type="ORF">AMSG_07602</name>
</gene>
<keyword evidence="6" id="KW-0408">Iron</keyword>
<keyword evidence="5" id="KW-0560">Oxidoreductase</keyword>
<dbReference type="InterPro" id="IPR050411">
    <property type="entry name" value="AlphaKG_dependent_hydroxylases"/>
</dbReference>
<dbReference type="OMA" id="VHITWPN"/>
<name>A0A0L0DGF5_THETB</name>
<keyword evidence="4 9" id="KW-0223">Dioxygenase</keyword>
<protein>
    <submittedName>
        <fullName evidence="9">Gamma-butyrobetaine dioxygenase</fullName>
    </submittedName>
</protein>
<dbReference type="GO" id="GO:0016706">
    <property type="term" value="F:2-oxoglutarate-dependent dioxygenase activity"/>
    <property type="evidence" value="ECO:0007669"/>
    <property type="project" value="UniProtKB-ARBA"/>
</dbReference>
<dbReference type="PANTHER" id="PTHR10696">
    <property type="entry name" value="GAMMA-BUTYROBETAINE HYDROXYLASE-RELATED"/>
    <property type="match status" value="1"/>
</dbReference>
<dbReference type="GeneID" id="25566486"/>
<dbReference type="Pfam" id="PF02668">
    <property type="entry name" value="TauD"/>
    <property type="match status" value="1"/>
</dbReference>
<evidence type="ECO:0000256" key="3">
    <source>
        <dbReference type="ARBA" id="ARBA00022723"/>
    </source>
</evidence>
<dbReference type="GO" id="GO:0005739">
    <property type="term" value="C:mitochondrion"/>
    <property type="evidence" value="ECO:0007669"/>
    <property type="project" value="TreeGrafter"/>
</dbReference>
<accession>A0A0L0DGF5</accession>
<dbReference type="GO" id="GO:0046872">
    <property type="term" value="F:metal ion binding"/>
    <property type="evidence" value="ECO:0007669"/>
    <property type="project" value="UniProtKB-KW"/>
</dbReference>
<dbReference type="InterPro" id="IPR042098">
    <property type="entry name" value="TauD-like_sf"/>
</dbReference>
<dbReference type="GO" id="GO:0045329">
    <property type="term" value="P:carnitine biosynthetic process"/>
    <property type="evidence" value="ECO:0007669"/>
    <property type="project" value="TreeGrafter"/>
</dbReference>
<proteinExistence type="inferred from homology"/>
<dbReference type="PANTHER" id="PTHR10696:SF25">
    <property type="entry name" value="OXIDOREDUCTASE AIM17-RELATED"/>
    <property type="match status" value="1"/>
</dbReference>